<keyword evidence="1" id="KW-0479">Metal-binding</keyword>
<evidence type="ECO:0000259" key="4">
    <source>
        <dbReference type="PROSITE" id="PS50222"/>
    </source>
</evidence>
<organism evidence="5 7">
    <name type="scientific">Rotaria magnacalcarata</name>
    <dbReference type="NCBI Taxonomy" id="392030"/>
    <lineage>
        <taxon>Eukaryota</taxon>
        <taxon>Metazoa</taxon>
        <taxon>Spiralia</taxon>
        <taxon>Gnathifera</taxon>
        <taxon>Rotifera</taxon>
        <taxon>Eurotatoria</taxon>
        <taxon>Bdelloidea</taxon>
        <taxon>Philodinida</taxon>
        <taxon>Philodinidae</taxon>
        <taxon>Rotaria</taxon>
    </lineage>
</organism>
<dbReference type="PANTHER" id="PTHR23048:SF0">
    <property type="entry name" value="CALMODULIN LIKE 3"/>
    <property type="match status" value="1"/>
</dbReference>
<dbReference type="FunFam" id="1.10.238.10:FF:000336">
    <property type="entry name" value="HLH domain-containing protein"/>
    <property type="match status" value="2"/>
</dbReference>
<dbReference type="Proteomes" id="UP000663855">
    <property type="component" value="Unassembled WGS sequence"/>
</dbReference>
<dbReference type="AlphaFoldDB" id="A0A814XFE3"/>
<evidence type="ECO:0000256" key="1">
    <source>
        <dbReference type="ARBA" id="ARBA00022723"/>
    </source>
</evidence>
<reference evidence="5" key="1">
    <citation type="submission" date="2021-02" db="EMBL/GenBank/DDBJ databases">
        <authorList>
            <person name="Nowell W R."/>
        </authorList>
    </citation>
    <scope>NUCLEOTIDE SEQUENCE</scope>
</reference>
<protein>
    <recommendedName>
        <fullName evidence="4">EF-hand domain-containing protein</fullName>
    </recommendedName>
</protein>
<name>A0A814XFE3_9BILA</name>
<evidence type="ECO:0000256" key="2">
    <source>
        <dbReference type="ARBA" id="ARBA00022737"/>
    </source>
</evidence>
<dbReference type="GO" id="GO:0005509">
    <property type="term" value="F:calcium ion binding"/>
    <property type="evidence" value="ECO:0007669"/>
    <property type="project" value="InterPro"/>
</dbReference>
<dbReference type="Proteomes" id="UP000663824">
    <property type="component" value="Unassembled WGS sequence"/>
</dbReference>
<sequence length="163" mass="18717">MSANKKIHKLNSNQIQELQQAFALFDTDRSGSISVSELNQVLHALGVSISAQEVRQMFSAIDVDRNGLLLRNLISRIDFEEFVEIVADTYFKKFSRAEILEAFSRFDRNNDGYIEANELKEILDQLGRQCSNEEIRRMIAQIDRDENGKISIEEFAALVERES</sequence>
<keyword evidence="2" id="KW-0677">Repeat</keyword>
<gene>
    <name evidence="5" type="ORF">CJN711_LOCUS12741</name>
    <name evidence="6" type="ORF">MBJ925_LOCUS22883</name>
</gene>
<comment type="caution">
    <text evidence="5">The sequence shown here is derived from an EMBL/GenBank/DDBJ whole genome shotgun (WGS) entry which is preliminary data.</text>
</comment>
<feature type="domain" description="EF-hand" evidence="4">
    <location>
        <begin position="94"/>
        <end position="129"/>
    </location>
</feature>
<evidence type="ECO:0000313" key="5">
    <source>
        <dbReference type="EMBL" id="CAF1215736.1"/>
    </source>
</evidence>
<keyword evidence="3" id="KW-0106">Calcium</keyword>
<dbReference type="Gene3D" id="1.10.238.10">
    <property type="entry name" value="EF-hand"/>
    <property type="match status" value="2"/>
</dbReference>
<accession>A0A814XFE3</accession>
<dbReference type="EMBL" id="CAJNOV010005574">
    <property type="protein sequence ID" value="CAF1215736.1"/>
    <property type="molecule type" value="Genomic_DNA"/>
</dbReference>
<dbReference type="Pfam" id="PF13499">
    <property type="entry name" value="EF-hand_7"/>
    <property type="match status" value="2"/>
</dbReference>
<proteinExistence type="predicted"/>
<dbReference type="InterPro" id="IPR002048">
    <property type="entry name" value="EF_hand_dom"/>
</dbReference>
<feature type="domain" description="EF-hand" evidence="4">
    <location>
        <begin position="13"/>
        <end position="48"/>
    </location>
</feature>
<dbReference type="SUPFAM" id="SSF47473">
    <property type="entry name" value="EF-hand"/>
    <property type="match status" value="1"/>
</dbReference>
<dbReference type="PROSITE" id="PS00018">
    <property type="entry name" value="EF_HAND_1"/>
    <property type="match status" value="3"/>
</dbReference>
<dbReference type="InterPro" id="IPR050230">
    <property type="entry name" value="CALM/Myosin/TropC-like"/>
</dbReference>
<evidence type="ECO:0000313" key="7">
    <source>
        <dbReference type="Proteomes" id="UP000663855"/>
    </source>
</evidence>
<feature type="domain" description="EF-hand" evidence="4">
    <location>
        <begin position="130"/>
        <end position="163"/>
    </location>
</feature>
<dbReference type="GO" id="GO:0016460">
    <property type="term" value="C:myosin II complex"/>
    <property type="evidence" value="ECO:0007669"/>
    <property type="project" value="TreeGrafter"/>
</dbReference>
<feature type="domain" description="EF-hand" evidence="4">
    <location>
        <begin position="49"/>
        <end position="92"/>
    </location>
</feature>
<evidence type="ECO:0000313" key="6">
    <source>
        <dbReference type="EMBL" id="CAF2104067.1"/>
    </source>
</evidence>
<dbReference type="EMBL" id="CAJNRE010011663">
    <property type="protein sequence ID" value="CAF2104067.1"/>
    <property type="molecule type" value="Genomic_DNA"/>
</dbReference>
<dbReference type="PANTHER" id="PTHR23048">
    <property type="entry name" value="MYOSIN LIGHT CHAIN 1, 3"/>
    <property type="match status" value="1"/>
</dbReference>
<dbReference type="InterPro" id="IPR018247">
    <property type="entry name" value="EF_Hand_1_Ca_BS"/>
</dbReference>
<dbReference type="SMART" id="SM00054">
    <property type="entry name" value="EFh"/>
    <property type="match status" value="4"/>
</dbReference>
<dbReference type="PROSITE" id="PS50222">
    <property type="entry name" value="EF_HAND_2"/>
    <property type="match status" value="4"/>
</dbReference>
<evidence type="ECO:0000256" key="3">
    <source>
        <dbReference type="ARBA" id="ARBA00022837"/>
    </source>
</evidence>
<dbReference type="InterPro" id="IPR011992">
    <property type="entry name" value="EF-hand-dom_pair"/>
</dbReference>